<evidence type="ECO:0000256" key="6">
    <source>
        <dbReference type="ARBA" id="ARBA00022490"/>
    </source>
</evidence>
<organism evidence="10 11">
    <name type="scientific">Anser cygnoides</name>
    <name type="common">Swan goose</name>
    <dbReference type="NCBI Taxonomy" id="8845"/>
    <lineage>
        <taxon>Eukaryota</taxon>
        <taxon>Metazoa</taxon>
        <taxon>Chordata</taxon>
        <taxon>Craniata</taxon>
        <taxon>Vertebrata</taxon>
        <taxon>Euteleostomi</taxon>
        <taxon>Archelosauria</taxon>
        <taxon>Archosauria</taxon>
        <taxon>Dinosauria</taxon>
        <taxon>Saurischia</taxon>
        <taxon>Theropoda</taxon>
        <taxon>Coelurosauria</taxon>
        <taxon>Aves</taxon>
        <taxon>Neognathae</taxon>
        <taxon>Galloanserae</taxon>
        <taxon>Anseriformes</taxon>
        <taxon>Anatidae</taxon>
        <taxon>Anserinae</taxon>
        <taxon>Anser</taxon>
    </lineage>
</organism>
<dbReference type="InterPro" id="IPR027417">
    <property type="entry name" value="P-loop_NTPase"/>
</dbReference>
<dbReference type="Pfam" id="PF05625">
    <property type="entry name" value="PAXNEB"/>
    <property type="match status" value="1"/>
</dbReference>
<evidence type="ECO:0000256" key="2">
    <source>
        <dbReference type="ARBA" id="ARBA00004496"/>
    </source>
</evidence>
<comment type="function">
    <text evidence="9">Component of the elongator complex which is required for multiple tRNA modifications, including mcm5U (5-methoxycarbonylmethyl uridine), mcm5s2U (5-methoxycarbonylmethyl-2-thiouridine), and ncm5U (5-carbamoylmethyl uridine). The elongator complex catalyzes the formation of carboxymethyluridine in the wobble base at position 34 in tRNAs.</text>
</comment>
<keyword evidence="11" id="KW-1185">Reference proteome</keyword>
<comment type="pathway">
    <text evidence="3">tRNA modification; 5-methoxycarbonylmethyl-2-thiouridine-tRNA biosynthesis.</text>
</comment>
<dbReference type="GO" id="GO:0002098">
    <property type="term" value="P:tRNA wobble uridine modification"/>
    <property type="evidence" value="ECO:0007669"/>
    <property type="project" value="InterPro"/>
</dbReference>
<dbReference type="AlphaFoldDB" id="A0A8B9IMC9"/>
<keyword evidence="6" id="KW-0963">Cytoplasm</keyword>
<evidence type="ECO:0000256" key="5">
    <source>
        <dbReference type="ARBA" id="ARBA00020265"/>
    </source>
</evidence>
<evidence type="ECO:0000256" key="7">
    <source>
        <dbReference type="ARBA" id="ARBA00022694"/>
    </source>
</evidence>
<protein>
    <recommendedName>
        <fullName evidence="5">Elongator complex protein 4</fullName>
    </recommendedName>
</protein>
<evidence type="ECO:0000256" key="4">
    <source>
        <dbReference type="ARBA" id="ARBA00007573"/>
    </source>
</evidence>
<dbReference type="PANTHER" id="PTHR12896:SF1">
    <property type="entry name" value="ELONGATOR COMPLEX PROTEIN 4"/>
    <property type="match status" value="1"/>
</dbReference>
<evidence type="ECO:0000256" key="9">
    <source>
        <dbReference type="ARBA" id="ARBA00045238"/>
    </source>
</evidence>
<evidence type="ECO:0000256" key="3">
    <source>
        <dbReference type="ARBA" id="ARBA00005043"/>
    </source>
</evidence>
<evidence type="ECO:0000256" key="8">
    <source>
        <dbReference type="ARBA" id="ARBA00023242"/>
    </source>
</evidence>
<keyword evidence="8" id="KW-0539">Nucleus</keyword>
<evidence type="ECO:0000313" key="11">
    <source>
        <dbReference type="Proteomes" id="UP000694521"/>
    </source>
</evidence>
<dbReference type="Gene3D" id="3.40.50.300">
    <property type="entry name" value="P-loop containing nucleotide triphosphate hydrolases"/>
    <property type="match status" value="1"/>
</dbReference>
<dbReference type="Ensembl" id="ENSACDT00005021853.1">
    <property type="protein sequence ID" value="ENSACDP00005018210.1"/>
    <property type="gene ID" value="ENSACDG00005013185.1"/>
</dbReference>
<evidence type="ECO:0000256" key="1">
    <source>
        <dbReference type="ARBA" id="ARBA00004123"/>
    </source>
</evidence>
<dbReference type="GO" id="GO:0008023">
    <property type="term" value="C:transcription elongation factor complex"/>
    <property type="evidence" value="ECO:0007669"/>
    <property type="project" value="TreeGrafter"/>
</dbReference>
<keyword evidence="7" id="KW-0819">tRNA processing</keyword>
<dbReference type="GO" id="GO:0005737">
    <property type="term" value="C:cytoplasm"/>
    <property type="evidence" value="ECO:0007669"/>
    <property type="project" value="UniProtKB-SubCell"/>
</dbReference>
<reference evidence="10" key="1">
    <citation type="submission" date="2025-08" db="UniProtKB">
        <authorList>
            <consortium name="Ensembl"/>
        </authorList>
    </citation>
    <scope>IDENTIFICATION</scope>
</reference>
<dbReference type="PANTHER" id="PTHR12896">
    <property type="entry name" value="PAX6 NEIGHBOR PROTEIN PAXNEB"/>
    <property type="match status" value="1"/>
</dbReference>
<comment type="similarity">
    <text evidence="4">Belongs to the ELP4 family.</text>
</comment>
<comment type="subcellular location">
    <subcellularLocation>
        <location evidence="2">Cytoplasm</location>
    </subcellularLocation>
    <subcellularLocation>
        <location evidence="1">Nucleus</location>
    </subcellularLocation>
</comment>
<dbReference type="UniPathway" id="UPA00988"/>
<dbReference type="CDD" id="cd19494">
    <property type="entry name" value="Elp4"/>
    <property type="match status" value="1"/>
</dbReference>
<dbReference type="GO" id="GO:0033588">
    <property type="term" value="C:elongator holoenzyme complex"/>
    <property type="evidence" value="ECO:0007669"/>
    <property type="project" value="InterPro"/>
</dbReference>
<dbReference type="InterPro" id="IPR008728">
    <property type="entry name" value="Elongator_complex_protein_4"/>
</dbReference>
<accession>A0A8B9IMC9</accession>
<dbReference type="Proteomes" id="UP000694521">
    <property type="component" value="Unplaced"/>
</dbReference>
<name>A0A8B9IMC9_ANSCY</name>
<proteinExistence type="inferred from homology"/>
<sequence length="369" mass="42385">AEGVVCGHDLFVASAMEPPDNILKVKTHRRGKDILIDHNYLEIASPTTSTKFGHYYDISKTMSPELLQSIKWHSFYLPEELSLEPKLKMCNMNCGYANLLHSIQRVIYQEGFDGSHPQKKQKNILRIGIQSLGSLLWGDDICSSDTPEDIHSLTKFLYVLRGLLRKSLSACIITVPSHLIQNKAIMERVTNLSDMVVGLESFIGSERETNPLYKDYHGLLHVHQIPRLNSLICDVSDTKDLAFRLKRKQFTIEVREAVLFHYFEPKRWNTWENRPTPTSLELEDFLVFHFHSSLIFFFLITLAVGARQLLETREEHLSSRLLILTQAERLCMGRRFFTAFHIFNELPCKGYGLSLFSAKASTQRGICSH</sequence>
<evidence type="ECO:0000313" key="10">
    <source>
        <dbReference type="Ensembl" id="ENSACDP00005018210.1"/>
    </source>
</evidence>
<reference evidence="10" key="2">
    <citation type="submission" date="2025-09" db="UniProtKB">
        <authorList>
            <consortium name="Ensembl"/>
        </authorList>
    </citation>
    <scope>IDENTIFICATION</scope>
</reference>